<dbReference type="PANTHER" id="PTHR43031:SF17">
    <property type="entry name" value="SULFURTRANSFERASE YTWF-RELATED"/>
    <property type="match status" value="1"/>
</dbReference>
<dbReference type="InterPro" id="IPR050229">
    <property type="entry name" value="GlpE_sulfurtransferase"/>
</dbReference>
<gene>
    <name evidence="2" type="ORF">D1B31_08310</name>
</gene>
<sequence length="119" mass="13534">MDYLNWLLIGITGFFLLKQFLPAKGVRNIGVAELKPMLKDQAIQFVDVRNPGEFRDRHIHEFKNIPLHQLSQKASQLNKEKEVVVICQSGMRSSKAARQLKILGFNNITNVKGGMSAWL</sequence>
<dbReference type="RefSeq" id="WP_118920286.1">
    <property type="nucleotide sequence ID" value="NZ_QWEG01000004.1"/>
</dbReference>
<dbReference type="Gene3D" id="3.40.250.10">
    <property type="entry name" value="Rhodanese-like domain"/>
    <property type="match status" value="1"/>
</dbReference>
<organism evidence="2 3">
    <name type="scientific">Neobacillus notoginsengisoli</name>
    <dbReference type="NCBI Taxonomy" id="1578198"/>
    <lineage>
        <taxon>Bacteria</taxon>
        <taxon>Bacillati</taxon>
        <taxon>Bacillota</taxon>
        <taxon>Bacilli</taxon>
        <taxon>Bacillales</taxon>
        <taxon>Bacillaceae</taxon>
        <taxon>Neobacillus</taxon>
    </lineage>
</organism>
<protein>
    <submittedName>
        <fullName evidence="2">Rhodanese-like domain-containing protein</fullName>
    </submittedName>
</protein>
<dbReference type="SMART" id="SM00450">
    <property type="entry name" value="RHOD"/>
    <property type="match status" value="1"/>
</dbReference>
<feature type="domain" description="Rhodanese" evidence="1">
    <location>
        <begin position="39"/>
        <end position="119"/>
    </location>
</feature>
<dbReference type="PANTHER" id="PTHR43031">
    <property type="entry name" value="FAD-DEPENDENT OXIDOREDUCTASE"/>
    <property type="match status" value="1"/>
</dbReference>
<evidence type="ECO:0000259" key="1">
    <source>
        <dbReference type="PROSITE" id="PS50206"/>
    </source>
</evidence>
<dbReference type="SUPFAM" id="SSF52821">
    <property type="entry name" value="Rhodanese/Cell cycle control phosphatase"/>
    <property type="match status" value="1"/>
</dbReference>
<dbReference type="OrthoDB" id="9800872at2"/>
<dbReference type="CDD" id="cd00158">
    <property type="entry name" value="RHOD"/>
    <property type="match status" value="1"/>
</dbReference>
<proteinExistence type="predicted"/>
<dbReference type="PROSITE" id="PS50206">
    <property type="entry name" value="RHODANESE_3"/>
    <property type="match status" value="1"/>
</dbReference>
<dbReference type="InterPro" id="IPR036873">
    <property type="entry name" value="Rhodanese-like_dom_sf"/>
</dbReference>
<keyword evidence="3" id="KW-1185">Reference proteome</keyword>
<evidence type="ECO:0000313" key="3">
    <source>
        <dbReference type="Proteomes" id="UP000284416"/>
    </source>
</evidence>
<dbReference type="AlphaFoldDB" id="A0A417YWL1"/>
<evidence type="ECO:0000313" key="2">
    <source>
        <dbReference type="EMBL" id="RHW41704.1"/>
    </source>
</evidence>
<dbReference type="InterPro" id="IPR001763">
    <property type="entry name" value="Rhodanese-like_dom"/>
</dbReference>
<accession>A0A417YWL1</accession>
<reference evidence="2 3" key="1">
    <citation type="journal article" date="2017" name="Int. J. Syst. Evol. Microbiol.">
        <title>Bacillus notoginsengisoli sp. nov., a novel bacterium isolated from the rhizosphere of Panax notoginseng.</title>
        <authorList>
            <person name="Zhang M.Y."/>
            <person name="Cheng J."/>
            <person name="Cai Y."/>
            <person name="Zhang T.Y."/>
            <person name="Wu Y.Y."/>
            <person name="Manikprabhu D."/>
            <person name="Li W.J."/>
            <person name="Zhang Y.X."/>
        </authorList>
    </citation>
    <scope>NUCLEOTIDE SEQUENCE [LARGE SCALE GENOMIC DNA]</scope>
    <source>
        <strain evidence="2 3">JCM 30743</strain>
    </source>
</reference>
<comment type="caution">
    <text evidence="2">The sequence shown here is derived from an EMBL/GenBank/DDBJ whole genome shotgun (WGS) entry which is preliminary data.</text>
</comment>
<dbReference type="Proteomes" id="UP000284416">
    <property type="component" value="Unassembled WGS sequence"/>
</dbReference>
<name>A0A417YWL1_9BACI</name>
<dbReference type="EMBL" id="QWEG01000004">
    <property type="protein sequence ID" value="RHW41704.1"/>
    <property type="molecule type" value="Genomic_DNA"/>
</dbReference>
<dbReference type="Pfam" id="PF00581">
    <property type="entry name" value="Rhodanese"/>
    <property type="match status" value="1"/>
</dbReference>